<proteinExistence type="predicted"/>
<gene>
    <name evidence="1" type="ORF">C8F04DRAFT_1179763</name>
</gene>
<reference evidence="1" key="1">
    <citation type="submission" date="2023-03" db="EMBL/GenBank/DDBJ databases">
        <title>Massive genome expansion in bonnet fungi (Mycena s.s.) driven by repeated elements and novel gene families across ecological guilds.</title>
        <authorList>
            <consortium name="Lawrence Berkeley National Laboratory"/>
            <person name="Harder C.B."/>
            <person name="Miyauchi S."/>
            <person name="Viragh M."/>
            <person name="Kuo A."/>
            <person name="Thoen E."/>
            <person name="Andreopoulos B."/>
            <person name="Lu D."/>
            <person name="Skrede I."/>
            <person name="Drula E."/>
            <person name="Henrissat B."/>
            <person name="Morin E."/>
            <person name="Kohler A."/>
            <person name="Barry K."/>
            <person name="LaButti K."/>
            <person name="Morin E."/>
            <person name="Salamov A."/>
            <person name="Lipzen A."/>
            <person name="Mereny Z."/>
            <person name="Hegedus B."/>
            <person name="Baldrian P."/>
            <person name="Stursova M."/>
            <person name="Weitz H."/>
            <person name="Taylor A."/>
            <person name="Grigoriev I.V."/>
            <person name="Nagy L.G."/>
            <person name="Martin F."/>
            <person name="Kauserud H."/>
        </authorList>
    </citation>
    <scope>NUCLEOTIDE SEQUENCE</scope>
    <source>
        <strain evidence="1">CBHHK200</strain>
    </source>
</reference>
<dbReference type="AlphaFoldDB" id="A0AAD6T355"/>
<dbReference type="Proteomes" id="UP001218188">
    <property type="component" value="Unassembled WGS sequence"/>
</dbReference>
<evidence type="ECO:0000313" key="2">
    <source>
        <dbReference type="Proteomes" id="UP001218188"/>
    </source>
</evidence>
<keyword evidence="2" id="KW-1185">Reference proteome</keyword>
<accession>A0AAD6T355</accession>
<evidence type="ECO:0000313" key="1">
    <source>
        <dbReference type="EMBL" id="KAJ7038460.1"/>
    </source>
</evidence>
<protein>
    <submittedName>
        <fullName evidence="1">Uncharacterized protein</fullName>
    </submittedName>
</protein>
<name>A0AAD6T355_9AGAR</name>
<dbReference type="EMBL" id="JARJCM010000032">
    <property type="protein sequence ID" value="KAJ7038460.1"/>
    <property type="molecule type" value="Genomic_DNA"/>
</dbReference>
<sequence>MPSKGIGPFLLGNRVELLPWNRMTPWSTKVLTAVLLPCAWGHIKTMIFREDLVVYVQSLWLPNYMLDLQMCMLIKVIACGISEWFNSDGLGADRESVKEKQRKIGNPREACP</sequence>
<organism evidence="1 2">
    <name type="scientific">Mycena alexandri</name>
    <dbReference type="NCBI Taxonomy" id="1745969"/>
    <lineage>
        <taxon>Eukaryota</taxon>
        <taxon>Fungi</taxon>
        <taxon>Dikarya</taxon>
        <taxon>Basidiomycota</taxon>
        <taxon>Agaricomycotina</taxon>
        <taxon>Agaricomycetes</taxon>
        <taxon>Agaricomycetidae</taxon>
        <taxon>Agaricales</taxon>
        <taxon>Marasmiineae</taxon>
        <taxon>Mycenaceae</taxon>
        <taxon>Mycena</taxon>
    </lineage>
</organism>
<comment type="caution">
    <text evidence="1">The sequence shown here is derived from an EMBL/GenBank/DDBJ whole genome shotgun (WGS) entry which is preliminary data.</text>
</comment>